<protein>
    <recommendedName>
        <fullName evidence="4">Cilia- and flagella-associated protein 157</fullName>
    </recommendedName>
</protein>
<organism evidence="2 3">
    <name type="scientific">Edaphochlamys debaryana</name>
    <dbReference type="NCBI Taxonomy" id="47281"/>
    <lineage>
        <taxon>Eukaryota</taxon>
        <taxon>Viridiplantae</taxon>
        <taxon>Chlorophyta</taxon>
        <taxon>core chlorophytes</taxon>
        <taxon>Chlorophyceae</taxon>
        <taxon>CS clade</taxon>
        <taxon>Chlamydomonadales</taxon>
        <taxon>Chlamydomonadales incertae sedis</taxon>
        <taxon>Edaphochlamys</taxon>
    </lineage>
</organism>
<evidence type="ECO:0000313" key="3">
    <source>
        <dbReference type="Proteomes" id="UP000612055"/>
    </source>
</evidence>
<comment type="caution">
    <text evidence="2">The sequence shown here is derived from an EMBL/GenBank/DDBJ whole genome shotgun (WGS) entry which is preliminary data.</text>
</comment>
<dbReference type="PANTHER" id="PTHR14845">
    <property type="entry name" value="COILED-COIL DOMAIN-CONTAINING 166"/>
    <property type="match status" value="1"/>
</dbReference>
<feature type="coiled-coil region" evidence="1">
    <location>
        <begin position="130"/>
        <end position="244"/>
    </location>
</feature>
<feature type="coiled-coil region" evidence="1">
    <location>
        <begin position="320"/>
        <end position="354"/>
    </location>
</feature>
<dbReference type="Proteomes" id="UP000612055">
    <property type="component" value="Unassembled WGS sequence"/>
</dbReference>
<reference evidence="2" key="1">
    <citation type="journal article" date="2020" name="bioRxiv">
        <title>Comparative genomics of Chlamydomonas.</title>
        <authorList>
            <person name="Craig R.J."/>
            <person name="Hasan A.R."/>
            <person name="Ness R.W."/>
            <person name="Keightley P.D."/>
        </authorList>
    </citation>
    <scope>NUCLEOTIDE SEQUENCE</scope>
    <source>
        <strain evidence="2">CCAP 11/70</strain>
    </source>
</reference>
<proteinExistence type="predicted"/>
<accession>A0A835Y5C5</accession>
<evidence type="ECO:0008006" key="4">
    <source>
        <dbReference type="Google" id="ProtNLM"/>
    </source>
</evidence>
<sequence>MADEVSTELTATQYVILAENQRKKKALAETKNQFSKVADENRVLLKQLEDNQRENYQVTEHLRRELLAKTEHIASLEGDLIKLAQDKDAEISALRDASERDKARIRGEGEARARELQAIIDALQADLDNVLEFKERQQEVEEALMRLKEENQVLTEKLEQQRVELDRYYFELNTRMRKEYEQRLEELKKSAEEEVDERLDASVKRILAQNRRMAEELKIHVQETEALQSEVRVLEESRSRLSREVALKTDLEAGYAARGARQAGALREAQARITALEGSLQQVGGWGEGVGGAGGGNGGALEGSLQQVVTDFDRERQASAKAAAAALTDVQAEAEALRRLVKLKTRELKNVRRLAQEVLLQRSDVEAFLLSSLHAVRREVERESLFPSHRGGGGGGGGFGGGGGGADIKDLPWEDRERVLRLLFSKINNQAQQVHFASLPPHPLGLAPGMGTGMGGAGFGAEASELMGPGVATEAGPAPEV</sequence>
<gene>
    <name evidence="2" type="ORF">HYH03_006360</name>
</gene>
<dbReference type="AlphaFoldDB" id="A0A835Y5C5"/>
<dbReference type="EMBL" id="JAEHOE010000024">
    <property type="protein sequence ID" value="KAG2495412.1"/>
    <property type="molecule type" value="Genomic_DNA"/>
</dbReference>
<dbReference type="OrthoDB" id="441129at2759"/>
<dbReference type="PANTHER" id="PTHR14845:SF0">
    <property type="entry name" value="DUF4515 DOMAIN-CONTAINING PROTEIN"/>
    <property type="match status" value="1"/>
</dbReference>
<name>A0A835Y5C5_9CHLO</name>
<evidence type="ECO:0000313" key="2">
    <source>
        <dbReference type="EMBL" id="KAG2495412.1"/>
    </source>
</evidence>
<keyword evidence="1" id="KW-0175">Coiled coil</keyword>
<evidence type="ECO:0000256" key="1">
    <source>
        <dbReference type="SAM" id="Coils"/>
    </source>
</evidence>
<keyword evidence="3" id="KW-1185">Reference proteome</keyword>